<dbReference type="Pfam" id="PF07886">
    <property type="entry name" value="BA14K"/>
    <property type="match status" value="1"/>
</dbReference>
<feature type="chain" id="PRO_5044632522" description="Lectin-like protein BA14k" evidence="7">
    <location>
        <begin position="28"/>
        <end position="167"/>
    </location>
</feature>
<organism evidence="9 10">
    <name type="scientific">Agrobacterium pusense</name>
    <dbReference type="NCBI Taxonomy" id="648995"/>
    <lineage>
        <taxon>Bacteria</taxon>
        <taxon>Pseudomonadati</taxon>
        <taxon>Pseudomonadota</taxon>
        <taxon>Alphaproteobacteria</taxon>
        <taxon>Hyphomicrobiales</taxon>
        <taxon>Rhizobiaceae</taxon>
        <taxon>Rhizobium/Agrobacterium group</taxon>
        <taxon>Agrobacterium</taxon>
    </lineage>
</organism>
<dbReference type="AlphaFoldDB" id="A0A6H0ZV27"/>
<evidence type="ECO:0000256" key="7">
    <source>
        <dbReference type="SAM" id="SignalP"/>
    </source>
</evidence>
<proteinExistence type="inferred from homology"/>
<keyword evidence="11" id="KW-1185">Reference proteome</keyword>
<evidence type="ECO:0000256" key="2">
    <source>
        <dbReference type="ARBA" id="ARBA00010270"/>
    </source>
</evidence>
<dbReference type="RefSeq" id="WP_004438678.1">
    <property type="nucleotide sequence ID" value="NZ_CP039895.1"/>
</dbReference>
<keyword evidence="4" id="KW-1003">Cell membrane</keyword>
<evidence type="ECO:0000313" key="9">
    <source>
        <dbReference type="EMBL" id="QIX24695.1"/>
    </source>
</evidence>
<evidence type="ECO:0000256" key="1">
    <source>
        <dbReference type="ARBA" id="ARBA00004167"/>
    </source>
</evidence>
<name>A0A6H0ZV27_9HYPH</name>
<reference evidence="8" key="1">
    <citation type="submission" date="2019-07" db="EMBL/GenBank/DDBJ databases">
        <title>FDA dAtabase for Regulatory Grade micrObial Sequences (FDA-ARGOS): Supporting development and validation of Infectious Disease Dx tests.</title>
        <authorList>
            <person name="Bachman M."/>
            <person name="Young C."/>
            <person name="Tallon L."/>
            <person name="Sadzewicz L."/>
            <person name="Vavikolanu K."/>
            <person name="Mehta A."/>
            <person name="Aluvathingal J."/>
            <person name="Nadendla S."/>
            <person name="Nandy P."/>
            <person name="Geyer C."/>
            <person name="Yan Y."/>
            <person name="Sichtig H."/>
        </authorList>
    </citation>
    <scope>NUCLEOTIDE SEQUENCE</scope>
    <source>
        <strain evidence="8">FDAARGOS_618</strain>
    </source>
</reference>
<reference evidence="9 10" key="2">
    <citation type="submission" date="2020-04" db="EMBL/GenBank/DDBJ databases">
        <title>FDA dAtabase for Regulatory Grade micrObial Sequences (FDA-ARGOS): Supporting development and validation of Infectious Disease Dx tests.</title>
        <authorList>
            <person name="Sciortino C."/>
            <person name="Tallon L."/>
            <person name="Sadzewicz L."/>
            <person name="Vavikolanu K."/>
            <person name="Mehta A."/>
            <person name="Aluvathingal J."/>
            <person name="Nadendla S."/>
            <person name="Nandy P."/>
            <person name="Geyer C."/>
            <person name="Yan Y."/>
            <person name="Sichtig H."/>
        </authorList>
    </citation>
    <scope>NUCLEOTIDE SEQUENCE [LARGE SCALE GENOMIC DNA]</scope>
    <source>
        <strain evidence="9 10">FDAARGOS_633</strain>
    </source>
</reference>
<keyword evidence="5" id="KW-0430">Lectin</keyword>
<feature type="signal peptide" evidence="7">
    <location>
        <begin position="1"/>
        <end position="27"/>
    </location>
</feature>
<keyword evidence="7" id="KW-0732">Signal</keyword>
<accession>A0A6H0ZV27</accession>
<keyword evidence="4" id="KW-0472">Membrane</keyword>
<dbReference type="GO" id="GO:0016020">
    <property type="term" value="C:membrane"/>
    <property type="evidence" value="ECO:0007669"/>
    <property type="project" value="UniProtKB-SubCell"/>
</dbReference>
<dbReference type="GO" id="GO:0030246">
    <property type="term" value="F:carbohydrate binding"/>
    <property type="evidence" value="ECO:0007669"/>
    <property type="project" value="UniProtKB-KW"/>
</dbReference>
<evidence type="ECO:0000256" key="6">
    <source>
        <dbReference type="ARBA" id="ARBA00025321"/>
    </source>
</evidence>
<comment type="function">
    <text evidence="6">Has immunoglobulin-binding and hemagglutination properties, and can bind to mannose. Essential for virulence. May be involved in LPS biosynthesis or polysaccharide transport.</text>
</comment>
<dbReference type="InterPro" id="IPR012413">
    <property type="entry name" value="BA14K"/>
</dbReference>
<sequence>MSSFAAKTVMAIAVAAATIAPFNSASAGDWDRHDRRDAALLGGVLGLAAGVAVGSALSRPAPVEEERVYIDPAPRRYQAYEPSYVYEEPDYRYYRPAPQPVYRPAPVYRAQPVYDSRPVYNQRQTYRTIEPWTNAWYDYCSQRYRSFNSRTGTYTDYDGQRHFCVAG</sequence>
<comment type="subcellular location">
    <subcellularLocation>
        <location evidence="1">Membrane</location>
        <topology evidence="1">Single-pass membrane protein</topology>
    </subcellularLocation>
</comment>
<evidence type="ECO:0000313" key="11">
    <source>
        <dbReference type="Proteomes" id="UP001155820"/>
    </source>
</evidence>
<dbReference type="EMBL" id="JABRWM010000006">
    <property type="protein sequence ID" value="NRF18853.1"/>
    <property type="molecule type" value="Genomic_DNA"/>
</dbReference>
<comment type="similarity">
    <text evidence="2">Belongs to the BA14k family.</text>
</comment>
<protein>
    <recommendedName>
        <fullName evidence="3">Lectin-like protein BA14k</fullName>
    </recommendedName>
</protein>
<evidence type="ECO:0000256" key="5">
    <source>
        <dbReference type="ARBA" id="ARBA00022734"/>
    </source>
</evidence>
<evidence type="ECO:0000313" key="10">
    <source>
        <dbReference type="Proteomes" id="UP000500870"/>
    </source>
</evidence>
<evidence type="ECO:0000313" key="8">
    <source>
        <dbReference type="EMBL" id="NRF18853.1"/>
    </source>
</evidence>
<dbReference type="EMBL" id="CP050899">
    <property type="protein sequence ID" value="QIX24695.1"/>
    <property type="molecule type" value="Genomic_DNA"/>
</dbReference>
<dbReference type="Proteomes" id="UP001155820">
    <property type="component" value="Unassembled WGS sequence"/>
</dbReference>
<dbReference type="Proteomes" id="UP000500870">
    <property type="component" value="Chromosome 3"/>
</dbReference>
<evidence type="ECO:0000256" key="4">
    <source>
        <dbReference type="ARBA" id="ARBA00022475"/>
    </source>
</evidence>
<gene>
    <name evidence="8" type="ORF">FOB26_07160</name>
    <name evidence="9" type="ORF">FOB41_26880</name>
</gene>
<evidence type="ECO:0000256" key="3">
    <source>
        <dbReference type="ARBA" id="ARBA00020552"/>
    </source>
</evidence>